<dbReference type="GO" id="GO:0006518">
    <property type="term" value="P:peptide metabolic process"/>
    <property type="evidence" value="ECO:0007669"/>
    <property type="project" value="InterPro"/>
</dbReference>
<reference evidence="8" key="1">
    <citation type="submission" date="2019-08" db="EMBL/GenBank/DDBJ databases">
        <authorList>
            <person name="Kucharzyk K."/>
            <person name="Murdoch R.W."/>
            <person name="Higgins S."/>
            <person name="Loffler F."/>
        </authorList>
    </citation>
    <scope>NUCLEOTIDE SEQUENCE</scope>
</reference>
<evidence type="ECO:0000256" key="1">
    <source>
        <dbReference type="ARBA" id="ARBA00001947"/>
    </source>
</evidence>
<dbReference type="PROSITE" id="PS00758">
    <property type="entry name" value="ARGE_DAPE_CPG2_1"/>
    <property type="match status" value="1"/>
</dbReference>
<dbReference type="Pfam" id="PF01546">
    <property type="entry name" value="Peptidase_M20"/>
    <property type="match status" value="1"/>
</dbReference>
<evidence type="ECO:0000256" key="7">
    <source>
        <dbReference type="ARBA" id="ARBA00023049"/>
    </source>
</evidence>
<dbReference type="AlphaFoldDB" id="A0A644SVZ8"/>
<dbReference type="NCBIfam" id="NF009920">
    <property type="entry name" value="PRK13381.1"/>
    <property type="match status" value="1"/>
</dbReference>
<sequence length="418" mass="45803">MNKYDKALSKPYVSGLLDRFLRYAKIDTQSDRHIEEIPSTKTQWNLAHLLVDELNALGISDVVLDDHCYILARLPASPGLEKKPVIGLMAHMDTASDVPGSDVRPRLIERYDGKPIKLAAEGMLDPADYPDLAEHSGDSIIVTDGSSLLGADDKAGLAEIMATLEWLIDHPEIKHGPLEIFFTPDEETGKGMDLFPLKKAKASACYTFDGGKAAEIEAECFNAYQVRAEFSGKVIHIGAARGKLANATAMACLFVSMLPRSESPEATDNWYGYYCPIEIQGSMEKATVDIFLRDFSAQGMEQRIGAIKAFAAAVEAQFPLGKVKLDIKKQYLNMKEKLDQNPAVLEKLAEAIRQAGAEPVIRPIRGGTDGSRLTEMGIPTPNVFTGGYNYHSKHEWASVAEMSLAVQSAINLLSLWAE</sequence>
<dbReference type="EMBL" id="VSSQ01000008">
    <property type="protein sequence ID" value="MPL58793.1"/>
    <property type="molecule type" value="Genomic_DNA"/>
</dbReference>
<evidence type="ECO:0000256" key="4">
    <source>
        <dbReference type="ARBA" id="ARBA00022723"/>
    </source>
</evidence>
<dbReference type="PANTHER" id="PTHR42994">
    <property type="entry name" value="PEPTIDASE T"/>
    <property type="match status" value="1"/>
</dbReference>
<evidence type="ECO:0000256" key="5">
    <source>
        <dbReference type="ARBA" id="ARBA00022801"/>
    </source>
</evidence>
<dbReference type="NCBIfam" id="NF003976">
    <property type="entry name" value="PRK05469.1"/>
    <property type="match status" value="1"/>
</dbReference>
<dbReference type="EC" id="3.4.11.4" evidence="8"/>
<comment type="cofactor">
    <cofactor evidence="1">
        <name>Zn(2+)</name>
        <dbReference type="ChEBI" id="CHEBI:29105"/>
    </cofactor>
</comment>
<keyword evidence="4" id="KW-0479">Metal-binding</keyword>
<dbReference type="GO" id="GO:0008237">
    <property type="term" value="F:metallopeptidase activity"/>
    <property type="evidence" value="ECO:0007669"/>
    <property type="project" value="UniProtKB-KW"/>
</dbReference>
<dbReference type="SUPFAM" id="SSF55031">
    <property type="entry name" value="Bacterial exopeptidase dimerisation domain"/>
    <property type="match status" value="1"/>
</dbReference>
<dbReference type="InterPro" id="IPR010161">
    <property type="entry name" value="Peptidase_M20B"/>
</dbReference>
<dbReference type="PIRSF" id="PIRSF037215">
    <property type="entry name" value="Peptidase_M20B"/>
    <property type="match status" value="1"/>
</dbReference>
<keyword evidence="7" id="KW-0482">Metalloprotease</keyword>
<name>A0A644SVZ8_9ZZZZ</name>
<dbReference type="SUPFAM" id="SSF53187">
    <property type="entry name" value="Zn-dependent exopeptidases"/>
    <property type="match status" value="1"/>
</dbReference>
<dbReference type="PANTHER" id="PTHR42994:SF1">
    <property type="entry name" value="PEPTIDASE T"/>
    <property type="match status" value="1"/>
</dbReference>
<dbReference type="InterPro" id="IPR036264">
    <property type="entry name" value="Bact_exopeptidase_dim_dom"/>
</dbReference>
<dbReference type="GO" id="GO:0008270">
    <property type="term" value="F:zinc ion binding"/>
    <property type="evidence" value="ECO:0007669"/>
    <property type="project" value="InterPro"/>
</dbReference>
<evidence type="ECO:0000256" key="3">
    <source>
        <dbReference type="ARBA" id="ARBA00022670"/>
    </source>
</evidence>
<dbReference type="Gene3D" id="3.40.630.10">
    <property type="entry name" value="Zn peptidases"/>
    <property type="match status" value="1"/>
</dbReference>
<dbReference type="Gene3D" id="3.30.70.360">
    <property type="match status" value="1"/>
</dbReference>
<accession>A0A644SVZ8</accession>
<keyword evidence="3" id="KW-0645">Protease</keyword>
<proteinExistence type="inferred from homology"/>
<organism evidence="8">
    <name type="scientific">bioreactor metagenome</name>
    <dbReference type="NCBI Taxonomy" id="1076179"/>
    <lineage>
        <taxon>unclassified sequences</taxon>
        <taxon>metagenomes</taxon>
        <taxon>ecological metagenomes</taxon>
    </lineage>
</organism>
<gene>
    <name evidence="8" type="primary">pepT_2</name>
    <name evidence="8" type="ORF">SDC9_04336</name>
</gene>
<keyword evidence="6" id="KW-0862">Zinc</keyword>
<keyword evidence="8" id="KW-0031">Aminopeptidase</keyword>
<keyword evidence="5 8" id="KW-0378">Hydrolase</keyword>
<dbReference type="GO" id="GO:0006508">
    <property type="term" value="P:proteolysis"/>
    <property type="evidence" value="ECO:0007669"/>
    <property type="project" value="UniProtKB-KW"/>
</dbReference>
<comment type="similarity">
    <text evidence="2">Belongs to the peptidase M20B family.</text>
</comment>
<evidence type="ECO:0000256" key="2">
    <source>
        <dbReference type="ARBA" id="ARBA00009692"/>
    </source>
</evidence>
<evidence type="ECO:0000313" key="8">
    <source>
        <dbReference type="EMBL" id="MPL58793.1"/>
    </source>
</evidence>
<dbReference type="InterPro" id="IPR002933">
    <property type="entry name" value="Peptidase_M20"/>
</dbReference>
<comment type="caution">
    <text evidence="8">The sequence shown here is derived from an EMBL/GenBank/DDBJ whole genome shotgun (WGS) entry which is preliminary data.</text>
</comment>
<dbReference type="InterPro" id="IPR001261">
    <property type="entry name" value="ArgE/DapE_CS"/>
</dbReference>
<protein>
    <submittedName>
        <fullName evidence="8">Peptidase T</fullName>
        <ecNumber evidence="8">3.4.11.4</ecNumber>
    </submittedName>
</protein>
<dbReference type="NCBIfam" id="TIGR01882">
    <property type="entry name" value="peptidase-T"/>
    <property type="match status" value="1"/>
</dbReference>
<dbReference type="GO" id="GO:0045148">
    <property type="term" value="F:tripeptide aminopeptidase activity"/>
    <property type="evidence" value="ECO:0007669"/>
    <property type="project" value="UniProtKB-EC"/>
</dbReference>
<evidence type="ECO:0000256" key="6">
    <source>
        <dbReference type="ARBA" id="ARBA00022833"/>
    </source>
</evidence>